<gene>
    <name evidence="2" type="ORF">ACFODX_08590</name>
</gene>
<keyword evidence="1" id="KW-0812">Transmembrane</keyword>
<feature type="transmembrane region" description="Helical" evidence="1">
    <location>
        <begin position="12"/>
        <end position="39"/>
    </location>
</feature>
<feature type="transmembrane region" description="Helical" evidence="1">
    <location>
        <begin position="110"/>
        <end position="130"/>
    </location>
</feature>
<name>A0ABV7FG93_9GAMM</name>
<dbReference type="EMBL" id="JBHRTF010000003">
    <property type="protein sequence ID" value="MFC3115610.1"/>
    <property type="molecule type" value="Genomic_DNA"/>
</dbReference>
<feature type="transmembrane region" description="Helical" evidence="1">
    <location>
        <begin position="142"/>
        <end position="160"/>
    </location>
</feature>
<feature type="transmembrane region" description="Helical" evidence="1">
    <location>
        <begin position="82"/>
        <end position="98"/>
    </location>
</feature>
<feature type="transmembrane region" description="Helical" evidence="1">
    <location>
        <begin position="51"/>
        <end position="76"/>
    </location>
</feature>
<dbReference type="Pfam" id="PF11086">
    <property type="entry name" value="DUF2878"/>
    <property type="match status" value="1"/>
</dbReference>
<keyword evidence="1" id="KW-0472">Membrane</keyword>
<comment type="caution">
    <text evidence="2">The sequence shown here is derived from an EMBL/GenBank/DDBJ whole genome shotgun (WGS) entry which is preliminary data.</text>
</comment>
<reference evidence="3" key="1">
    <citation type="journal article" date="2019" name="Int. J. Syst. Evol. Microbiol.">
        <title>The Global Catalogue of Microorganisms (GCM) 10K type strain sequencing project: providing services to taxonomists for standard genome sequencing and annotation.</title>
        <authorList>
            <consortium name="The Broad Institute Genomics Platform"/>
            <consortium name="The Broad Institute Genome Sequencing Center for Infectious Disease"/>
            <person name="Wu L."/>
            <person name="Ma J."/>
        </authorList>
    </citation>
    <scope>NUCLEOTIDE SEQUENCE [LARGE SCALE GENOMIC DNA]</scope>
    <source>
        <strain evidence="3">KCTC 52237</strain>
    </source>
</reference>
<evidence type="ECO:0000256" key="1">
    <source>
        <dbReference type="SAM" id="Phobius"/>
    </source>
</evidence>
<sequence>MNAGLFTLSNFLLFQLGWFVCVLLGTQWAIMYTLAATCVHFYFSPSRQDDFIAVLLCTVIGLAHDLLLIHGGHILFAESSNWPPVWLSCLWVLMGLTLHHSLGWIYQRPLWAGLLGAVSGPLSYLAGVKLSSAQWSSSLMEVIPIMAALWLIVLPLHRLLSLRIKPYVSH</sequence>
<keyword evidence="1" id="KW-1133">Transmembrane helix</keyword>
<dbReference type="RefSeq" id="WP_378118066.1">
    <property type="nucleotide sequence ID" value="NZ_JBHRTF010000003.1"/>
</dbReference>
<dbReference type="Proteomes" id="UP001595555">
    <property type="component" value="Unassembled WGS sequence"/>
</dbReference>
<evidence type="ECO:0000313" key="3">
    <source>
        <dbReference type="Proteomes" id="UP001595555"/>
    </source>
</evidence>
<keyword evidence="3" id="KW-1185">Reference proteome</keyword>
<accession>A0ABV7FG93</accession>
<evidence type="ECO:0000313" key="2">
    <source>
        <dbReference type="EMBL" id="MFC3115610.1"/>
    </source>
</evidence>
<proteinExistence type="predicted"/>
<organism evidence="2 3">
    <name type="scientific">Cellvibrio fontiphilus</name>
    <dbReference type="NCBI Taxonomy" id="1815559"/>
    <lineage>
        <taxon>Bacteria</taxon>
        <taxon>Pseudomonadati</taxon>
        <taxon>Pseudomonadota</taxon>
        <taxon>Gammaproteobacteria</taxon>
        <taxon>Cellvibrionales</taxon>
        <taxon>Cellvibrionaceae</taxon>
        <taxon>Cellvibrio</taxon>
    </lineage>
</organism>
<protein>
    <submittedName>
        <fullName evidence="2">DUF2878 domain-containing protein</fullName>
    </submittedName>
</protein>
<dbReference type="InterPro" id="IPR021306">
    <property type="entry name" value="DUF2878"/>
</dbReference>